<comment type="caution">
    <text evidence="2">The sequence shown here is derived from an EMBL/GenBank/DDBJ whole genome shotgun (WGS) entry which is preliminary data.</text>
</comment>
<sequence length="65" mass="7094">MSIPTNMLSILACPSCKGKLVWNHDRSELVCRGEQLAYPVNEGIPALLASAARELSVAELEQLKK</sequence>
<dbReference type="PANTHER" id="PTHR33505">
    <property type="entry name" value="ZGC:162634"/>
    <property type="match status" value="1"/>
</dbReference>
<dbReference type="OrthoDB" id="9812205at2"/>
<dbReference type="Gene3D" id="2.20.25.10">
    <property type="match status" value="1"/>
</dbReference>
<dbReference type="InterPro" id="IPR005651">
    <property type="entry name" value="Trm112-like"/>
</dbReference>
<dbReference type="SUPFAM" id="SSF158997">
    <property type="entry name" value="Trm112p-like"/>
    <property type="match status" value="1"/>
</dbReference>
<comment type="similarity">
    <text evidence="1">Belongs to the UPF0434 family.</text>
</comment>
<accession>A0A552X4M9</accession>
<gene>
    <name evidence="2" type="ORF">FM042_03770</name>
</gene>
<dbReference type="GO" id="GO:0005829">
    <property type="term" value="C:cytosol"/>
    <property type="evidence" value="ECO:0007669"/>
    <property type="project" value="TreeGrafter"/>
</dbReference>
<evidence type="ECO:0000256" key="1">
    <source>
        <dbReference type="HAMAP-Rule" id="MF_01187"/>
    </source>
</evidence>
<dbReference type="Pfam" id="PF03966">
    <property type="entry name" value="Trm112p"/>
    <property type="match status" value="1"/>
</dbReference>
<keyword evidence="3" id="KW-1185">Reference proteome</keyword>
<dbReference type="AlphaFoldDB" id="A0A552X4M9"/>
<dbReference type="PANTHER" id="PTHR33505:SF4">
    <property type="entry name" value="PROTEIN PREY, MITOCHONDRIAL"/>
    <property type="match status" value="1"/>
</dbReference>
<protein>
    <recommendedName>
        <fullName evidence="1">UPF0434 protein FM042_03770</fullName>
    </recommendedName>
</protein>
<evidence type="ECO:0000313" key="2">
    <source>
        <dbReference type="EMBL" id="TRW49980.1"/>
    </source>
</evidence>
<reference evidence="2 3" key="1">
    <citation type="submission" date="2019-07" db="EMBL/GenBank/DDBJ databases">
        <authorList>
            <person name="Yang M."/>
            <person name="Zhao D."/>
            <person name="Xiang H."/>
        </authorList>
    </citation>
    <scope>NUCLEOTIDE SEQUENCE [LARGE SCALE GENOMIC DNA]</scope>
    <source>
        <strain evidence="2 3">IM1326</strain>
    </source>
</reference>
<dbReference type="FunFam" id="2.20.25.10:FF:000002">
    <property type="entry name" value="UPF0434 protein YcaR"/>
    <property type="match status" value="1"/>
</dbReference>
<organism evidence="2 3">
    <name type="scientific">Aliidiomarina halalkaliphila</name>
    <dbReference type="NCBI Taxonomy" id="2593535"/>
    <lineage>
        <taxon>Bacteria</taxon>
        <taxon>Pseudomonadati</taxon>
        <taxon>Pseudomonadota</taxon>
        <taxon>Gammaproteobacteria</taxon>
        <taxon>Alteromonadales</taxon>
        <taxon>Idiomarinaceae</taxon>
        <taxon>Aliidiomarina</taxon>
    </lineage>
</organism>
<evidence type="ECO:0000313" key="3">
    <source>
        <dbReference type="Proteomes" id="UP000320359"/>
    </source>
</evidence>
<dbReference type="EMBL" id="VJWL01000001">
    <property type="protein sequence ID" value="TRW49980.1"/>
    <property type="molecule type" value="Genomic_DNA"/>
</dbReference>
<dbReference type="HAMAP" id="MF_01187">
    <property type="entry name" value="UPF0434"/>
    <property type="match status" value="1"/>
</dbReference>
<dbReference type="RefSeq" id="WP_143234472.1">
    <property type="nucleotide sequence ID" value="NZ_VJWL01000001.1"/>
</dbReference>
<dbReference type="Proteomes" id="UP000320359">
    <property type="component" value="Unassembled WGS sequence"/>
</dbReference>
<name>A0A552X4M9_9GAMM</name>
<proteinExistence type="inferred from homology"/>